<proteinExistence type="predicted"/>
<dbReference type="Pfam" id="PF23084">
    <property type="entry name" value="KH_PARP14_1"/>
    <property type="match status" value="1"/>
</dbReference>
<feature type="region of interest" description="Disordered" evidence="2">
    <location>
        <begin position="128"/>
        <end position="210"/>
    </location>
</feature>
<feature type="region of interest" description="Disordered" evidence="2">
    <location>
        <begin position="241"/>
        <end position="267"/>
    </location>
</feature>
<dbReference type="InterPro" id="IPR057044">
    <property type="entry name" value="PARP14_KH_1"/>
</dbReference>
<gene>
    <name evidence="4" type="ORF">KUTeg_005177</name>
</gene>
<evidence type="ECO:0000313" key="4">
    <source>
        <dbReference type="EMBL" id="KAJ8317273.1"/>
    </source>
</evidence>
<protein>
    <recommendedName>
        <fullName evidence="3">RRM domain-containing protein</fullName>
    </recommendedName>
</protein>
<reference evidence="4 5" key="1">
    <citation type="submission" date="2022-12" db="EMBL/GenBank/DDBJ databases">
        <title>Chromosome-level genome of Tegillarca granosa.</title>
        <authorList>
            <person name="Kim J."/>
        </authorList>
    </citation>
    <scope>NUCLEOTIDE SEQUENCE [LARGE SCALE GENOMIC DNA]</scope>
    <source>
        <strain evidence="4">Teg-2019</strain>
        <tissue evidence="4">Adductor muscle</tissue>
    </source>
</reference>
<name>A0ABQ9FJ03_TEGGR</name>
<dbReference type="SMART" id="SM00360">
    <property type="entry name" value="RRM"/>
    <property type="match status" value="4"/>
</dbReference>
<dbReference type="Gene3D" id="3.30.70.330">
    <property type="match status" value="3"/>
</dbReference>
<dbReference type="PROSITE" id="PS50102">
    <property type="entry name" value="RRM"/>
    <property type="match status" value="1"/>
</dbReference>
<dbReference type="PANTHER" id="PTHR15225">
    <property type="entry name" value="INTERFERON-INDUCED PROTEIN 35/NMI N-MYC/STAT INTERACTING PROTEIN"/>
    <property type="match status" value="1"/>
</dbReference>
<evidence type="ECO:0000259" key="3">
    <source>
        <dbReference type="PROSITE" id="PS50102"/>
    </source>
</evidence>
<dbReference type="CDD" id="cd00590">
    <property type="entry name" value="RRM_SF"/>
    <property type="match status" value="1"/>
</dbReference>
<accession>A0ABQ9FJ03</accession>
<dbReference type="InterPro" id="IPR035979">
    <property type="entry name" value="RBD_domain_sf"/>
</dbReference>
<dbReference type="InterPro" id="IPR034464">
    <property type="entry name" value="PAR10_RRM1_2"/>
</dbReference>
<dbReference type="InterPro" id="IPR012677">
    <property type="entry name" value="Nucleotide-bd_a/b_plait_sf"/>
</dbReference>
<dbReference type="Proteomes" id="UP001217089">
    <property type="component" value="Unassembled WGS sequence"/>
</dbReference>
<dbReference type="SUPFAM" id="SSF54928">
    <property type="entry name" value="RNA-binding domain, RBD"/>
    <property type="match status" value="2"/>
</dbReference>
<keyword evidence="1" id="KW-0694">RNA-binding</keyword>
<feature type="compositionally biased region" description="Gly residues" evidence="2">
    <location>
        <begin position="169"/>
        <end position="179"/>
    </location>
</feature>
<dbReference type="EMBL" id="JARBDR010000246">
    <property type="protein sequence ID" value="KAJ8317273.1"/>
    <property type="molecule type" value="Genomic_DNA"/>
</dbReference>
<comment type="caution">
    <text evidence="4">The sequence shown here is derived from an EMBL/GenBank/DDBJ whole genome shotgun (WGS) entry which is preliminary data.</text>
</comment>
<sequence>MEPSAQGRQALSTFCICLTDVPDEVKPDQLCAQLQGRKSSKITSPNGDSYKWLVWLVPPMAAQYFIQQSTYLLDIDGKTRIPVKIESCIPCDLPSEWVDEFMSQGGLNYAYGGPQFMGQYYPFPQGPQPGYQYPGFPQGPHQGYPQGPDQGQQDGVSNAEGNTQPEETGPGGQAMGFGPGFPPQWGYYQQPWGYPSNQGAPPPYNSKGDRFPREGAYVGPPGGGYVSDVVSQAQDEFLEKIERKRKKEEKRQGEEMNDHDEEPKGTNMIKVSKLPKGTTKDSLTYFFENRKRSGGGETEDVDFEESDMTAIITFEDPDAVRRILQKRPILFQDKQIEVEEFYPGGRDREHQNIDDEDEEDDNQPLCTIEIKGFKSSSSDDTIQFYFENPRRSGGGDIDDFTRTSDVIYITFEDESIAKSVAERNHKVDGAELSVKVYVPPPPQQMYSDKIFIQGLNSSTTKDCLSNFLEAKSASFPTDIVYGEEDGTALVTFEETVDFEKLQNACKKRALEGSYLSVSKVPVTNCLKVHGFSDGTSQDTLMFYFENSRRSGGGELEKIELNKEDGTCLVFFKDHKVLDEVCKRKHKVDDQQLVLHVYHECLGNVSDDEDDSAGSSVGGRKFKQPESFSLNEADKRKVEFLKHSKSVKDAVEKQLKSCHAAVQWPKSKTDFMVIDCLLTAEIKDCKTLAKTWKKTATDSLNQFFEALIVEENLVLQEAWDLVMEGLKGITIQHPDGIAVISEPENCKIILVGYKHIVKNVSKQVNDIIAKVGEDLDRKKQQMKEKVQAKYHQARILILTHFPDKIKKKFPGLNVKIELKSKEIRFEGLSSEISNAKLEMYELFDKITSSKVDQFSKEKLEFCDTAKVREYIVAKLRKGNILAVWEIEPQRNINMYALSDKDAVNAAHIFQQSIVESPIDLSPESVYLLQSDIWSATKKKVEDVEPGLVKIVEDPDKKKIIICTTSVNVGNCREMVEDFLLNNTVTEQVLSLPSGEMRLIQQEHSRDIEQIARELKDDQVKITLDHLRIIIKGTTQGLNRAKQKIDTIIQKIVKNPTH</sequence>
<organism evidence="4 5">
    <name type="scientific">Tegillarca granosa</name>
    <name type="common">Malaysian cockle</name>
    <name type="synonym">Anadara granosa</name>
    <dbReference type="NCBI Taxonomy" id="220873"/>
    <lineage>
        <taxon>Eukaryota</taxon>
        <taxon>Metazoa</taxon>
        <taxon>Spiralia</taxon>
        <taxon>Lophotrochozoa</taxon>
        <taxon>Mollusca</taxon>
        <taxon>Bivalvia</taxon>
        <taxon>Autobranchia</taxon>
        <taxon>Pteriomorphia</taxon>
        <taxon>Arcoida</taxon>
        <taxon>Arcoidea</taxon>
        <taxon>Arcidae</taxon>
        <taxon>Tegillarca</taxon>
    </lineage>
</organism>
<keyword evidence="5" id="KW-1185">Reference proteome</keyword>
<evidence type="ECO:0000313" key="5">
    <source>
        <dbReference type="Proteomes" id="UP001217089"/>
    </source>
</evidence>
<feature type="domain" description="RRM" evidence="3">
    <location>
        <begin position="267"/>
        <end position="343"/>
    </location>
</feature>
<feature type="compositionally biased region" description="Low complexity" evidence="2">
    <location>
        <begin position="128"/>
        <end position="155"/>
    </location>
</feature>
<dbReference type="Pfam" id="PF23085">
    <property type="entry name" value="RRM_PARP14_3"/>
    <property type="match status" value="3"/>
</dbReference>
<evidence type="ECO:0000256" key="2">
    <source>
        <dbReference type="SAM" id="MobiDB-lite"/>
    </source>
</evidence>
<dbReference type="CDD" id="cd12547">
    <property type="entry name" value="RRM1_2_PAR10"/>
    <property type="match status" value="2"/>
</dbReference>
<dbReference type="InterPro" id="IPR000504">
    <property type="entry name" value="RRM_dom"/>
</dbReference>
<feature type="compositionally biased region" description="Basic and acidic residues" evidence="2">
    <location>
        <begin position="249"/>
        <end position="264"/>
    </location>
</feature>
<evidence type="ECO:0000256" key="1">
    <source>
        <dbReference type="PROSITE-ProRule" id="PRU00176"/>
    </source>
</evidence>